<evidence type="ECO:0000256" key="2">
    <source>
        <dbReference type="ARBA" id="ARBA00022448"/>
    </source>
</evidence>
<feature type="transmembrane region" description="Helical" evidence="9">
    <location>
        <begin position="299"/>
        <end position="324"/>
    </location>
</feature>
<keyword evidence="5" id="KW-0547">Nucleotide-binding</keyword>
<dbReference type="EMBL" id="CAMXCT030005113">
    <property type="protein sequence ID" value="CAL4798783.1"/>
    <property type="molecule type" value="Genomic_DNA"/>
</dbReference>
<evidence type="ECO:0000256" key="6">
    <source>
        <dbReference type="ARBA" id="ARBA00022777"/>
    </source>
</evidence>
<reference evidence="10" key="1">
    <citation type="submission" date="2022-10" db="EMBL/GenBank/DDBJ databases">
        <authorList>
            <person name="Chen Y."/>
            <person name="Dougan E. K."/>
            <person name="Chan C."/>
            <person name="Rhodes N."/>
            <person name="Thang M."/>
        </authorList>
    </citation>
    <scope>NUCLEOTIDE SEQUENCE</scope>
</reference>
<dbReference type="Pfam" id="PF00406">
    <property type="entry name" value="ADK"/>
    <property type="match status" value="1"/>
</dbReference>
<evidence type="ECO:0000256" key="4">
    <source>
        <dbReference type="ARBA" id="ARBA00022692"/>
    </source>
</evidence>
<organism evidence="10">
    <name type="scientific">Cladocopium goreaui</name>
    <dbReference type="NCBI Taxonomy" id="2562237"/>
    <lineage>
        <taxon>Eukaryota</taxon>
        <taxon>Sar</taxon>
        <taxon>Alveolata</taxon>
        <taxon>Dinophyceae</taxon>
        <taxon>Suessiales</taxon>
        <taxon>Symbiodiniaceae</taxon>
        <taxon>Cladocopium</taxon>
    </lineage>
</organism>
<dbReference type="EMBL" id="CAMXCT020005113">
    <property type="protein sequence ID" value="CAL1164846.1"/>
    <property type="molecule type" value="Genomic_DNA"/>
</dbReference>
<protein>
    <submittedName>
        <fullName evidence="12">Adenylate kinase (AK) (ATP-AM P transphosphorylase) (ATP:AMP phosphotransferase) (Adenylate monophosphate kinase)</fullName>
    </submittedName>
</protein>
<dbReference type="HAMAP" id="MF_00235">
    <property type="entry name" value="Adenylate_kinase_Adk"/>
    <property type="match status" value="1"/>
</dbReference>
<keyword evidence="4 9" id="KW-0812">Transmembrane</keyword>
<evidence type="ECO:0000256" key="8">
    <source>
        <dbReference type="ARBA" id="ARBA00023136"/>
    </source>
</evidence>
<dbReference type="InterPro" id="IPR006259">
    <property type="entry name" value="Adenyl_kin_sub"/>
</dbReference>
<dbReference type="SUPFAM" id="SSF103481">
    <property type="entry name" value="Multidrug resistance efflux transporter EmrE"/>
    <property type="match status" value="1"/>
</dbReference>
<evidence type="ECO:0000313" key="13">
    <source>
        <dbReference type="Proteomes" id="UP001152797"/>
    </source>
</evidence>
<evidence type="ECO:0000256" key="1">
    <source>
        <dbReference type="ARBA" id="ARBA00004141"/>
    </source>
</evidence>
<dbReference type="OrthoDB" id="439792at2759"/>
<name>A0A9P1GEY2_9DINO</name>
<keyword evidence="3" id="KW-0808">Transferase</keyword>
<comment type="caution">
    <text evidence="10">The sequence shown here is derived from an EMBL/GenBank/DDBJ whole genome shotgun (WGS) entry which is preliminary data.</text>
</comment>
<dbReference type="GO" id="GO:0016020">
    <property type="term" value="C:membrane"/>
    <property type="evidence" value="ECO:0007669"/>
    <property type="project" value="UniProtKB-SubCell"/>
</dbReference>
<keyword evidence="2" id="KW-0813">Transport</keyword>
<evidence type="ECO:0000256" key="7">
    <source>
        <dbReference type="ARBA" id="ARBA00022989"/>
    </source>
</evidence>
<accession>A0A9P1GEY2</accession>
<dbReference type="Pfam" id="PF08449">
    <property type="entry name" value="UAA"/>
    <property type="match status" value="1"/>
</dbReference>
<dbReference type="Gene3D" id="3.40.50.300">
    <property type="entry name" value="P-loop containing nucleotide triphosphate hydrolases"/>
    <property type="match status" value="1"/>
</dbReference>
<dbReference type="EMBL" id="CAMXCT010005113">
    <property type="protein sequence ID" value="CAI4011471.1"/>
    <property type="molecule type" value="Genomic_DNA"/>
</dbReference>
<dbReference type="InterPro" id="IPR029069">
    <property type="entry name" value="HotDog_dom_sf"/>
</dbReference>
<evidence type="ECO:0000256" key="3">
    <source>
        <dbReference type="ARBA" id="ARBA00022679"/>
    </source>
</evidence>
<dbReference type="InterPro" id="IPR013657">
    <property type="entry name" value="SCL35B1-4/HUT1"/>
</dbReference>
<sequence length="973" mass="106383">MAAQGGFKDPILRPGGPPVNIVLLGPPAGGKGTQAGYLAERYGMIHIPMGDLLRARAKFLPQLAEYISQGELVPDDVVVSVLKERLADSDCFSRGVLLDGFPRTRAQAEALRNAGVDISAVIHLKVADEVVVDRISGRRIDPLSGKIYHVKDSPPPPDIQDRVIQREDDTPETIRRRLVTYHQERDAILDFCGDRVRTIHVGDGSPAALPADVRSMLVFDEVRKAVEGDTYWGSVIRSELIAKVPVVMVFGGCMGAIVAMEIVLKGDPKSGNLLTLTAVLMVLFQSIPGRLTRSGLKPLAAPLLSHAKFAILWVSMSVLANYAFAYKISVAIFTLIRSCNIIATVLLGFLVFSQRFSLEQLACVCAVTIGIFLASMGELKTLKDCGSGQCQAEPSEAMDSAVDVGTWLIGIGMLAFVQLLQGFLGHVQSTYYRIYKDLAPKNELCDEFLFTSHVIALLPLFFLKDDIMAAAESAWLSEPLPLVPVPSRVAWLLVNNVSQTICLKGVFRTSATVSPLALTIILSVRKFLSVVVSIMLFSNPWTIQHSFATVLIFGGAFAYSQAPDVKAGPPDHNLRLTRRSSLSELGQLRSSQPALRPNSRAAKAFECGTSSTTLVSAARFFQHSRYRLIQNGCLADAAACGRVLLRSQVLQLQGNLKPLVEYELRTWLQQVESSSVMVGHSISQKLDGDIVDVAHGFATLVFVDAHGCSMEVPNCQQLKELAMPLAASNALATEQLPLQPSGPSGPKVIAERIGTVPSNCWHHHSYVAAVDLDMDGRLHEAACLAHMDRWRFWAAKSNGYPPELKDRILHARASQAFVSYLGFVGAGDNIHVRSWIPEEASKDGTLLVAFEVQGGREDRPKALLLRGCMVLSLMSQDLQEQTAIICDERDVARKHEEELFYVIRRKDEELLRARAVLADLSQLVEEGQLADEAAELLGNVAGMEYDELYDRCSQLEDGCSFDAIGSYISQQAR</sequence>
<dbReference type="GO" id="GO:0055085">
    <property type="term" value="P:transmembrane transport"/>
    <property type="evidence" value="ECO:0007669"/>
    <property type="project" value="InterPro"/>
</dbReference>
<dbReference type="CDD" id="cd01428">
    <property type="entry name" value="ADK"/>
    <property type="match status" value="1"/>
</dbReference>
<dbReference type="PANTHER" id="PTHR23359">
    <property type="entry name" value="NUCLEOTIDE KINASE"/>
    <property type="match status" value="1"/>
</dbReference>
<evidence type="ECO:0000313" key="10">
    <source>
        <dbReference type="EMBL" id="CAI4011471.1"/>
    </source>
</evidence>
<keyword evidence="13" id="KW-1185">Reference proteome</keyword>
<dbReference type="SUPFAM" id="SSF54637">
    <property type="entry name" value="Thioesterase/thiol ester dehydrase-isomerase"/>
    <property type="match status" value="1"/>
</dbReference>
<dbReference type="InterPro" id="IPR027417">
    <property type="entry name" value="P-loop_NTPase"/>
</dbReference>
<evidence type="ECO:0000256" key="5">
    <source>
        <dbReference type="ARBA" id="ARBA00022741"/>
    </source>
</evidence>
<feature type="transmembrane region" description="Helical" evidence="9">
    <location>
        <begin position="244"/>
        <end position="264"/>
    </location>
</feature>
<feature type="transmembrane region" description="Helical" evidence="9">
    <location>
        <begin position="330"/>
        <end position="351"/>
    </location>
</feature>
<dbReference type="InterPro" id="IPR033690">
    <property type="entry name" value="Adenylat_kinase_CS"/>
</dbReference>
<dbReference type="SUPFAM" id="SSF52540">
    <property type="entry name" value="P-loop containing nucleoside triphosphate hydrolases"/>
    <property type="match status" value="1"/>
</dbReference>
<evidence type="ECO:0000313" key="12">
    <source>
        <dbReference type="EMBL" id="CAL4798783.1"/>
    </source>
</evidence>
<dbReference type="InterPro" id="IPR000850">
    <property type="entry name" value="Adenylat/UMP-CMP_kin"/>
</dbReference>
<comment type="subcellular location">
    <subcellularLocation>
        <location evidence="1">Membrane</location>
        <topology evidence="1">Multi-pass membrane protein</topology>
    </subcellularLocation>
</comment>
<dbReference type="InterPro" id="IPR037185">
    <property type="entry name" value="EmrE-like"/>
</dbReference>
<gene>
    <name evidence="10" type="ORF">C1SCF055_LOCUS36629</name>
</gene>
<keyword evidence="7 9" id="KW-1133">Transmembrane helix</keyword>
<dbReference type="GO" id="GO:0005524">
    <property type="term" value="F:ATP binding"/>
    <property type="evidence" value="ECO:0007669"/>
    <property type="project" value="InterPro"/>
</dbReference>
<dbReference type="AlphaFoldDB" id="A0A9P1GEY2"/>
<evidence type="ECO:0000313" key="11">
    <source>
        <dbReference type="EMBL" id="CAL1164846.1"/>
    </source>
</evidence>
<dbReference type="NCBIfam" id="TIGR01351">
    <property type="entry name" value="adk"/>
    <property type="match status" value="1"/>
</dbReference>
<feature type="transmembrane region" description="Helical" evidence="9">
    <location>
        <begin position="270"/>
        <end position="287"/>
    </location>
</feature>
<keyword evidence="8 9" id="KW-0472">Membrane</keyword>
<dbReference type="PRINTS" id="PR00094">
    <property type="entry name" value="ADENYLTKNASE"/>
</dbReference>
<evidence type="ECO:0000256" key="9">
    <source>
        <dbReference type="SAM" id="Phobius"/>
    </source>
</evidence>
<dbReference type="GO" id="GO:0004017">
    <property type="term" value="F:AMP kinase activity"/>
    <property type="evidence" value="ECO:0007669"/>
    <property type="project" value="InterPro"/>
</dbReference>
<reference evidence="11" key="2">
    <citation type="submission" date="2024-04" db="EMBL/GenBank/DDBJ databases">
        <authorList>
            <person name="Chen Y."/>
            <person name="Shah S."/>
            <person name="Dougan E. K."/>
            <person name="Thang M."/>
            <person name="Chan C."/>
        </authorList>
    </citation>
    <scope>NUCLEOTIDE SEQUENCE [LARGE SCALE GENOMIC DNA]</scope>
</reference>
<keyword evidence="6 12" id="KW-0418">Kinase</keyword>
<proteinExistence type="inferred from homology"/>
<dbReference type="PROSITE" id="PS00113">
    <property type="entry name" value="ADENYLATE_KINASE"/>
    <property type="match status" value="1"/>
</dbReference>
<dbReference type="Proteomes" id="UP001152797">
    <property type="component" value="Unassembled WGS sequence"/>
</dbReference>
<feature type="transmembrane region" description="Helical" evidence="9">
    <location>
        <begin position="404"/>
        <end position="424"/>
    </location>
</feature>